<reference evidence="1" key="1">
    <citation type="submission" date="2021-09" db="EMBL/GenBank/DDBJ databases">
        <authorList>
            <consortium name="AG Swart"/>
            <person name="Singh M."/>
            <person name="Singh A."/>
            <person name="Seah K."/>
            <person name="Emmerich C."/>
        </authorList>
    </citation>
    <scope>NUCLEOTIDE SEQUENCE</scope>
    <source>
        <strain evidence="1">ATCC30299</strain>
    </source>
</reference>
<organism evidence="1 2">
    <name type="scientific">Blepharisma stoltei</name>
    <dbReference type="NCBI Taxonomy" id="1481888"/>
    <lineage>
        <taxon>Eukaryota</taxon>
        <taxon>Sar</taxon>
        <taxon>Alveolata</taxon>
        <taxon>Ciliophora</taxon>
        <taxon>Postciliodesmatophora</taxon>
        <taxon>Heterotrichea</taxon>
        <taxon>Heterotrichida</taxon>
        <taxon>Blepharismidae</taxon>
        <taxon>Blepharisma</taxon>
    </lineage>
</organism>
<gene>
    <name evidence="1" type="ORF">BSTOLATCC_MIC24081</name>
</gene>
<protein>
    <submittedName>
        <fullName evidence="1">Uncharacterized protein</fullName>
    </submittedName>
</protein>
<dbReference type="EMBL" id="CAJZBQ010000023">
    <property type="protein sequence ID" value="CAG9319530.1"/>
    <property type="molecule type" value="Genomic_DNA"/>
</dbReference>
<name>A0AAU9J2P7_9CILI</name>
<dbReference type="AlphaFoldDB" id="A0AAU9J2P7"/>
<dbReference type="Pfam" id="PF00400">
    <property type="entry name" value="WD40"/>
    <property type="match status" value="1"/>
</dbReference>
<evidence type="ECO:0000313" key="1">
    <source>
        <dbReference type="EMBL" id="CAG9319530.1"/>
    </source>
</evidence>
<comment type="caution">
    <text evidence="1">The sequence shown here is derived from an EMBL/GenBank/DDBJ whole genome shotgun (WGS) entry which is preliminary data.</text>
</comment>
<dbReference type="SUPFAM" id="SSF50978">
    <property type="entry name" value="WD40 repeat-like"/>
    <property type="match status" value="1"/>
</dbReference>
<dbReference type="Proteomes" id="UP001162131">
    <property type="component" value="Unassembled WGS sequence"/>
</dbReference>
<sequence>MGNSAPVPVSNKKLGVPIASHVTSNRMYPIQQRGPILSAFILFPDASNASEYSQLFHVITVSPRNIDMFCLLTGDIRSPRYSPVHGIQIISAVNCKESILGNVIVVGESDKVFKVIDSYSLRSISQFSAGGTGKITTMISPVPDLLYAGLHDGCIRVWHLAAQEPQLEIKGPAKMPGVRALAYSNKHRFIISGYDNSYQVDDGSQVKLDSNPLKMFYMNALAQAFEPILLEGFTGSCFSISLVESKNFAIALSSQGSEIHIWDYLTCYKILNFSVPSTGINPEISCKIFSLVLPDENDCLLIGKSDGSILASTLMFSLENLSLTWTPQQRIMPKLQEKGIEGIEMITFIDYVPKLDAVLIGNASSNAIIISNFFSDCLGMEAPNERRNILKANDSVEEIVELKPGSELGMSSKEKMFEEERQKILKTAEEEIKNN</sequence>
<keyword evidence="2" id="KW-1185">Reference proteome</keyword>
<proteinExistence type="predicted"/>
<dbReference type="Gene3D" id="2.130.10.10">
    <property type="entry name" value="YVTN repeat-like/Quinoprotein amine dehydrogenase"/>
    <property type="match status" value="1"/>
</dbReference>
<dbReference type="InterPro" id="IPR015943">
    <property type="entry name" value="WD40/YVTN_repeat-like_dom_sf"/>
</dbReference>
<dbReference type="InterPro" id="IPR036322">
    <property type="entry name" value="WD40_repeat_dom_sf"/>
</dbReference>
<dbReference type="InterPro" id="IPR001680">
    <property type="entry name" value="WD40_rpt"/>
</dbReference>
<evidence type="ECO:0000313" key="2">
    <source>
        <dbReference type="Proteomes" id="UP001162131"/>
    </source>
</evidence>
<accession>A0AAU9J2P7</accession>